<gene>
    <name evidence="5" type="primary">lcfB1</name>
    <name evidence="5" type="ORF">COCCU_04440</name>
</gene>
<dbReference type="InterPro" id="IPR050237">
    <property type="entry name" value="ATP-dep_AMP-bd_enzyme"/>
</dbReference>
<protein>
    <submittedName>
        <fullName evidence="5">Long-chain-fatty-acid--CoA ligase</fullName>
        <ecNumber evidence="5">6.2.1.3</ecNumber>
    </submittedName>
</protein>
<dbReference type="CDD" id="cd17631">
    <property type="entry name" value="FACL_FadD13-like"/>
    <property type="match status" value="1"/>
</dbReference>
<dbReference type="Gene3D" id="3.30.300.30">
    <property type="match status" value="1"/>
</dbReference>
<dbReference type="PANTHER" id="PTHR43767:SF1">
    <property type="entry name" value="NONRIBOSOMAL PEPTIDE SYNTHASE PES1 (EUROFUNG)-RELATED"/>
    <property type="match status" value="1"/>
</dbReference>
<dbReference type="Pfam" id="PF13193">
    <property type="entry name" value="AMP-binding_C"/>
    <property type="match status" value="1"/>
</dbReference>
<dbReference type="Pfam" id="PF00501">
    <property type="entry name" value="AMP-binding"/>
    <property type="match status" value="1"/>
</dbReference>
<dbReference type="Gene3D" id="3.40.50.12780">
    <property type="entry name" value="N-terminal domain of ligase-like"/>
    <property type="match status" value="1"/>
</dbReference>
<dbReference type="SUPFAM" id="SSF56801">
    <property type="entry name" value="Acetyl-CoA synthetase-like"/>
    <property type="match status" value="1"/>
</dbReference>
<evidence type="ECO:0000313" key="6">
    <source>
        <dbReference type="Proteomes" id="UP000424462"/>
    </source>
</evidence>
<organism evidence="5 6">
    <name type="scientific">Corynebacterium occultum</name>
    <dbReference type="NCBI Taxonomy" id="2675219"/>
    <lineage>
        <taxon>Bacteria</taxon>
        <taxon>Bacillati</taxon>
        <taxon>Actinomycetota</taxon>
        <taxon>Actinomycetes</taxon>
        <taxon>Mycobacteriales</taxon>
        <taxon>Corynebacteriaceae</taxon>
        <taxon>Corynebacterium</taxon>
    </lineage>
</organism>
<dbReference type="InterPro" id="IPR025110">
    <property type="entry name" value="AMP-bd_C"/>
</dbReference>
<dbReference type="Proteomes" id="UP000424462">
    <property type="component" value="Chromosome"/>
</dbReference>
<sequence length="540" mass="60449">MIVLGVEHNASEFNISPCSQIQNHACYQPDLTAMIYEDRSYTYREFHDRVRLWASHLDEVGVQPGDRVAYLGMNSESFLFAMFASWWIGATFMPFNFRLSAPEVSQLFLQGTPHTVFVEGSHLETAKTIYGIERHHVIVIDDDPYALPNGDIPMYWAKTSNLEGRDTAGVRKPRPVVMRDLALLLFTSGTTGLPKGVQLTFGNLWWNSMNVDTMVDTRPGDITLAAAPLFHVGALNSFVIRSFYRGNTAVVHRNFDPAKIFTDIEQYGIGSAFLVPAQLQAMYNHDDFQDAKLETLRAIICAGAPVPPVLIRRYLEKGLVVQQAWGLTETSPFATYLPSRMTEEKLGSCGIPMPYTQIKLVNLDTGEDIREPNQSGEMWVKGPNVATGYWNNPEATQTAYTAGWFHSGDIGYIDEDGYYFVVDRLKDMIISGGENVYPAEVERVLAGHDHILSSAVVGTPNEQWGECVVAVVQPSPGVTLTLEEIREHCDNHLARYKLPRKLILTEEIPRNTAGKIDKIRTRALVRETLEREAAEEKVGS</sequence>
<dbReference type="EMBL" id="CP046455">
    <property type="protein sequence ID" value="QGU06836.1"/>
    <property type="molecule type" value="Genomic_DNA"/>
</dbReference>
<keyword evidence="6" id="KW-1185">Reference proteome</keyword>
<accession>A0A6B8W7I0</accession>
<comment type="similarity">
    <text evidence="1">Belongs to the ATP-dependent AMP-binding enzyme family.</text>
</comment>
<evidence type="ECO:0000259" key="4">
    <source>
        <dbReference type="Pfam" id="PF13193"/>
    </source>
</evidence>
<dbReference type="PANTHER" id="PTHR43767">
    <property type="entry name" value="LONG-CHAIN-FATTY-ACID--COA LIGASE"/>
    <property type="match status" value="1"/>
</dbReference>
<feature type="domain" description="AMP-binding enzyme C-terminal" evidence="4">
    <location>
        <begin position="440"/>
        <end position="515"/>
    </location>
</feature>
<dbReference type="AlphaFoldDB" id="A0A6B8W7I0"/>
<evidence type="ECO:0000256" key="2">
    <source>
        <dbReference type="ARBA" id="ARBA00022598"/>
    </source>
</evidence>
<dbReference type="PROSITE" id="PS00455">
    <property type="entry name" value="AMP_BINDING"/>
    <property type="match status" value="1"/>
</dbReference>
<dbReference type="FunFam" id="3.30.300.30:FF:000008">
    <property type="entry name" value="2,3-dihydroxybenzoate-AMP ligase"/>
    <property type="match status" value="1"/>
</dbReference>
<keyword evidence="2 5" id="KW-0436">Ligase</keyword>
<evidence type="ECO:0000256" key="1">
    <source>
        <dbReference type="ARBA" id="ARBA00006432"/>
    </source>
</evidence>
<dbReference type="InterPro" id="IPR020845">
    <property type="entry name" value="AMP-binding_CS"/>
</dbReference>
<dbReference type="InterPro" id="IPR000873">
    <property type="entry name" value="AMP-dep_synth/lig_dom"/>
</dbReference>
<evidence type="ECO:0000259" key="3">
    <source>
        <dbReference type="Pfam" id="PF00501"/>
    </source>
</evidence>
<reference evidence="5 6" key="1">
    <citation type="submission" date="2019-11" db="EMBL/GenBank/DDBJ databases">
        <title>Complete genome sequence of Corynebacterium kalinowskii 1959, a novel Corynebacterium species isolated from soil of a small paddock in Vilsendorf, Germany.</title>
        <authorList>
            <person name="Schaffert L."/>
            <person name="Ruwe M."/>
            <person name="Milse J."/>
            <person name="Hanuschka K."/>
            <person name="Ortseifen V."/>
            <person name="Droste J."/>
            <person name="Brandt D."/>
            <person name="Schlueter L."/>
            <person name="Kutter Y."/>
            <person name="Vinke S."/>
            <person name="Viehoefer P."/>
            <person name="Jacob L."/>
            <person name="Luebke N.-C."/>
            <person name="Schulte-Berndt E."/>
            <person name="Hain C."/>
            <person name="Linder M."/>
            <person name="Schmidt P."/>
            <person name="Wollenschlaeger L."/>
            <person name="Luttermann T."/>
            <person name="Thieme E."/>
            <person name="Hassa J."/>
            <person name="Haak M."/>
            <person name="Wittchen M."/>
            <person name="Mentz A."/>
            <person name="Persicke M."/>
            <person name="Busche T."/>
            <person name="Ruckert C."/>
        </authorList>
    </citation>
    <scope>NUCLEOTIDE SEQUENCE [LARGE SCALE GENOMIC DNA]</scope>
    <source>
        <strain evidence="5 6">2039</strain>
    </source>
</reference>
<dbReference type="InterPro" id="IPR042099">
    <property type="entry name" value="ANL_N_sf"/>
</dbReference>
<evidence type="ECO:0000313" key="5">
    <source>
        <dbReference type="EMBL" id="QGU06836.1"/>
    </source>
</evidence>
<dbReference type="EC" id="6.2.1.3" evidence="5"/>
<dbReference type="RefSeq" id="WP_156230409.1">
    <property type="nucleotide sequence ID" value="NZ_CP046455.1"/>
</dbReference>
<dbReference type="InterPro" id="IPR045851">
    <property type="entry name" value="AMP-bd_C_sf"/>
</dbReference>
<feature type="domain" description="AMP-dependent synthetase/ligase" evidence="3">
    <location>
        <begin position="24"/>
        <end position="390"/>
    </location>
</feature>
<name>A0A6B8W7I0_9CORY</name>
<dbReference type="KEGG" id="cok:COCCU_04440"/>
<dbReference type="GO" id="GO:0004467">
    <property type="term" value="F:long-chain fatty acid-CoA ligase activity"/>
    <property type="evidence" value="ECO:0007669"/>
    <property type="project" value="UniProtKB-EC"/>
</dbReference>
<proteinExistence type="inferred from homology"/>